<evidence type="ECO:0000313" key="2">
    <source>
        <dbReference type="Proteomes" id="UP000256561"/>
    </source>
</evidence>
<reference evidence="2" key="1">
    <citation type="submission" date="2018-08" db="EMBL/GenBank/DDBJ databases">
        <authorList>
            <person name="Zhang J."/>
            <person name="Du Z.-J."/>
        </authorList>
    </citation>
    <scope>NUCLEOTIDE SEQUENCE [LARGE SCALE GENOMIC DNA]</scope>
    <source>
        <strain evidence="2">KCTC 52655</strain>
    </source>
</reference>
<gene>
    <name evidence="1" type="ORF">DXV75_04360</name>
</gene>
<organism evidence="1 2">
    <name type="scientific">Alteromonas aestuariivivens</name>
    <dbReference type="NCBI Taxonomy" id="1938339"/>
    <lineage>
        <taxon>Bacteria</taxon>
        <taxon>Pseudomonadati</taxon>
        <taxon>Pseudomonadota</taxon>
        <taxon>Gammaproteobacteria</taxon>
        <taxon>Alteromonadales</taxon>
        <taxon>Alteromonadaceae</taxon>
        <taxon>Alteromonas/Salinimonas group</taxon>
        <taxon>Alteromonas</taxon>
    </lineage>
</organism>
<accession>A0A3D8MD27</accession>
<keyword evidence="2" id="KW-1185">Reference proteome</keyword>
<comment type="caution">
    <text evidence="1">The sequence shown here is derived from an EMBL/GenBank/DDBJ whole genome shotgun (WGS) entry which is preliminary data.</text>
</comment>
<sequence>MRFDELPILAFHTKALFLRLQPGGKQIQCCYCELNAPWAVDVEQFRTQEGMLKNFRIVIPKGFRLAWPPLPWVAVIVYQWLRYIRPLGNALRPLMAALLIRGYAYHHGRLPGHRVPSTATSRANVDKMVQEIQLIACQTRSGRWLEKYFRQPERGLKFVQLNPLHFWKTRCMITLSATLVALSVLPLNGFIN</sequence>
<dbReference type="AlphaFoldDB" id="A0A3D8MD27"/>
<evidence type="ECO:0008006" key="3">
    <source>
        <dbReference type="Google" id="ProtNLM"/>
    </source>
</evidence>
<dbReference type="EMBL" id="QRHA01000002">
    <property type="protein sequence ID" value="RDV28195.1"/>
    <property type="molecule type" value="Genomic_DNA"/>
</dbReference>
<evidence type="ECO:0000313" key="1">
    <source>
        <dbReference type="EMBL" id="RDV28195.1"/>
    </source>
</evidence>
<dbReference type="Proteomes" id="UP000256561">
    <property type="component" value="Unassembled WGS sequence"/>
</dbReference>
<protein>
    <recommendedName>
        <fullName evidence="3">DUF1353 domain-containing protein</fullName>
    </recommendedName>
</protein>
<proteinExistence type="predicted"/>
<name>A0A3D8MD27_9ALTE</name>